<feature type="domain" description="DUF6598" evidence="2">
    <location>
        <begin position="360"/>
        <end position="576"/>
    </location>
</feature>
<dbReference type="PANTHER" id="PTHR33065:SF132">
    <property type="entry name" value="OS12G0535200 PROTEIN"/>
    <property type="match status" value="1"/>
</dbReference>
<evidence type="ECO:0000313" key="4">
    <source>
        <dbReference type="Proteomes" id="UP000008021"/>
    </source>
</evidence>
<dbReference type="Gramene" id="OMERI12G10330.3">
    <property type="protein sequence ID" value="OMERI12G10330.3"/>
    <property type="gene ID" value="OMERI12G10330"/>
</dbReference>
<accession>A0A0E0FCU8</accession>
<dbReference type="Pfam" id="PF20241">
    <property type="entry name" value="DUF6598"/>
    <property type="match status" value="2"/>
</dbReference>
<evidence type="ECO:0000313" key="3">
    <source>
        <dbReference type="EnsemblPlants" id="OMERI12G10330.3"/>
    </source>
</evidence>
<dbReference type="PANTHER" id="PTHR33065">
    <property type="entry name" value="OS07G0486400 PROTEIN"/>
    <property type="match status" value="1"/>
</dbReference>
<evidence type="ECO:0000259" key="2">
    <source>
        <dbReference type="Pfam" id="PF20241"/>
    </source>
</evidence>
<feature type="domain" description="DUF6598" evidence="2">
    <location>
        <begin position="91"/>
        <end position="302"/>
    </location>
</feature>
<dbReference type="EnsemblPlants" id="OMERI12G10330.3">
    <property type="protein sequence ID" value="OMERI12G10330.3"/>
    <property type="gene ID" value="OMERI12G10330"/>
</dbReference>
<name>A0A0E0FCU8_9ORYZ</name>
<keyword evidence="4" id="KW-1185">Reference proteome</keyword>
<reference evidence="3" key="1">
    <citation type="submission" date="2015-04" db="UniProtKB">
        <authorList>
            <consortium name="EnsemblPlants"/>
        </authorList>
    </citation>
    <scope>IDENTIFICATION</scope>
</reference>
<protein>
    <recommendedName>
        <fullName evidence="2">DUF6598 domain-containing protein</fullName>
    </recommendedName>
</protein>
<feature type="region of interest" description="Disordered" evidence="1">
    <location>
        <begin position="1"/>
        <end position="43"/>
    </location>
</feature>
<dbReference type="STRING" id="40149.A0A0E0FCU8"/>
<evidence type="ECO:0000256" key="1">
    <source>
        <dbReference type="SAM" id="MobiDB-lite"/>
    </source>
</evidence>
<dbReference type="eggNOG" id="ENOG502R6R7">
    <property type="taxonomic scope" value="Eukaryota"/>
</dbReference>
<reference evidence="3" key="2">
    <citation type="submission" date="2018-05" db="EMBL/GenBank/DDBJ databases">
        <title>OmerRS3 (Oryza meridionalis Reference Sequence Version 3).</title>
        <authorList>
            <person name="Zhang J."/>
            <person name="Kudrna D."/>
            <person name="Lee S."/>
            <person name="Talag J."/>
            <person name="Welchert J."/>
            <person name="Wing R.A."/>
        </authorList>
    </citation>
    <scope>NUCLEOTIDE SEQUENCE [LARGE SCALE GENOMIC DNA]</scope>
    <source>
        <strain evidence="3">cv. OR44</strain>
    </source>
</reference>
<sequence>MAAAAKPEAGEGEATNCHRRSAAGQEEEEEESKRPRDGNDEEEELLTELSRYRRYWTDLWSDDSGDIDRRTEIGPMRYTEESPRFAMLLDLLEVFSFEVTELKGILRWPIDVFGLISVRDSLDRNRNYIFECTRNNCQTLTAKDSSLVLTGPSRAILLMDPIEFEIELRVKGTSPSEDKILSAEAFGYNGTAQRHRCGSLRSMLLSGARSTLEFKYAHIPVALEATIKVRITGGLTDFCGKFIAHTASIKEDVVLLDSGEEMVAISHDGAIDLCRSVVAVEGNGGVLTVSVHARQSGDENIICAYKQFIPEEELLNELSRYRRYWTNLWSDDSGDIAKRTEIGPMRYTEEPPWFAMLLDLLEVFSFEVTELKGILRWPIDVFGLISVRNSLDRNRNYIFERTRNNCQTLTAKLRVKGTSPSEDKILSAKAFGYNGTAQRHRCGSLRSMMLSGARSTLEFKYAHIPVALEATIKVRITGGSTDLCGKFIAHTASINEDVILLDSGEEMVAFSHDGAIDFCRSVVAVEGNGGALIVDVHARQSGDENISCASKKFIPVRCGWSRDTLDVGFCRMSVEVSWSLMFSY</sequence>
<dbReference type="AlphaFoldDB" id="A0A0E0FCU8"/>
<dbReference type="Proteomes" id="UP000008021">
    <property type="component" value="Chromosome 12"/>
</dbReference>
<dbReference type="InterPro" id="IPR046533">
    <property type="entry name" value="DUF6598"/>
</dbReference>
<proteinExistence type="predicted"/>
<organism evidence="3">
    <name type="scientific">Oryza meridionalis</name>
    <dbReference type="NCBI Taxonomy" id="40149"/>
    <lineage>
        <taxon>Eukaryota</taxon>
        <taxon>Viridiplantae</taxon>
        <taxon>Streptophyta</taxon>
        <taxon>Embryophyta</taxon>
        <taxon>Tracheophyta</taxon>
        <taxon>Spermatophyta</taxon>
        <taxon>Magnoliopsida</taxon>
        <taxon>Liliopsida</taxon>
        <taxon>Poales</taxon>
        <taxon>Poaceae</taxon>
        <taxon>BOP clade</taxon>
        <taxon>Oryzoideae</taxon>
        <taxon>Oryzeae</taxon>
        <taxon>Oryzinae</taxon>
        <taxon>Oryza</taxon>
    </lineage>
</organism>